<dbReference type="InterPro" id="IPR018707">
    <property type="entry name" value="LpxR"/>
</dbReference>
<dbReference type="Pfam" id="PF09982">
    <property type="entry name" value="LpxR"/>
    <property type="match status" value="1"/>
</dbReference>
<evidence type="ECO:0008006" key="4">
    <source>
        <dbReference type="Google" id="ProtNLM"/>
    </source>
</evidence>
<organism evidence="2 3">
    <name type="scientific">Enterovibrio norvegicus DSM 15893</name>
    <dbReference type="NCBI Taxonomy" id="1121869"/>
    <lineage>
        <taxon>Bacteria</taxon>
        <taxon>Pseudomonadati</taxon>
        <taxon>Pseudomonadota</taxon>
        <taxon>Gammaproteobacteria</taxon>
        <taxon>Vibrionales</taxon>
        <taxon>Vibrionaceae</taxon>
        <taxon>Enterovibrio</taxon>
    </lineage>
</organism>
<dbReference type="GeneID" id="35871280"/>
<dbReference type="InterPro" id="IPR037107">
    <property type="entry name" value="Put_OMP_sf"/>
</dbReference>
<keyword evidence="1" id="KW-0732">Signal</keyword>
<name>A0A1I5QCM3_9GAMM</name>
<protein>
    <recommendedName>
        <fullName evidence="4">Outer membrane protein</fullName>
    </recommendedName>
</protein>
<accession>A0A1I5QCM3</accession>
<reference evidence="2 3" key="1">
    <citation type="submission" date="2016-10" db="EMBL/GenBank/DDBJ databases">
        <authorList>
            <person name="de Groot N.N."/>
        </authorList>
    </citation>
    <scope>NUCLEOTIDE SEQUENCE [LARGE SCALE GENOMIC DNA]</scope>
    <source>
        <strain evidence="2 3">DSM 15893</strain>
    </source>
</reference>
<evidence type="ECO:0000256" key="1">
    <source>
        <dbReference type="SAM" id="SignalP"/>
    </source>
</evidence>
<evidence type="ECO:0000313" key="2">
    <source>
        <dbReference type="EMBL" id="SFP44044.1"/>
    </source>
</evidence>
<dbReference type="AlphaFoldDB" id="A0A1I5QCM3"/>
<dbReference type="Proteomes" id="UP000182692">
    <property type="component" value="Unassembled WGS sequence"/>
</dbReference>
<dbReference type="EMBL" id="FOWR01000014">
    <property type="protein sequence ID" value="SFP44044.1"/>
    <property type="molecule type" value="Genomic_DNA"/>
</dbReference>
<dbReference type="RefSeq" id="WP_017016202.1">
    <property type="nucleotide sequence ID" value="NZ_FOWR01000014.1"/>
</dbReference>
<dbReference type="OrthoDB" id="9776275at2"/>
<evidence type="ECO:0000313" key="3">
    <source>
        <dbReference type="Proteomes" id="UP000182692"/>
    </source>
</evidence>
<dbReference type="Gene3D" id="2.40.128.140">
    <property type="entry name" value="Outer membrane protein"/>
    <property type="match status" value="1"/>
</dbReference>
<sequence length="300" mass="32527">MLTRRLIGAAIIAAPMFTFPVHAATVSLSIDNDGVIGTDREYTSGLFLRWSSDPGLIGYSVEIGQQMWTPSDIELTEPLPNERAYAGFLYTQARLYQQTDTFALKGGLLLGTVGPNSGAETGQSIVHTVVGSPDPQGWDYQIYDEFIYQLSGEAHQLIARSPVGEFSVFGRGQGGNFQSEVAAGGTYRLGIDLGNTFGSTSVIAGNTVDTGMLSNSAAGMFFFTTLEARYRFDDVTIEGDKPAENSDLTIENIQGAASAGFTWYSNNWGATASATVQSKQYETAKRNHHAYGTFTLFYRY</sequence>
<feature type="chain" id="PRO_5010202329" description="Outer membrane protein" evidence="1">
    <location>
        <begin position="24"/>
        <end position="300"/>
    </location>
</feature>
<gene>
    <name evidence="2" type="ORF">SAMN03084138_02217</name>
</gene>
<proteinExistence type="predicted"/>
<feature type="signal peptide" evidence="1">
    <location>
        <begin position="1"/>
        <end position="23"/>
    </location>
</feature>
<dbReference type="STRING" id="1121869.SAMN03084138_02217"/>